<evidence type="ECO:0000256" key="17">
    <source>
        <dbReference type="ARBA" id="ARBA00023264"/>
    </source>
</evidence>
<keyword evidence="8" id="KW-1003">Cell membrane</keyword>
<dbReference type="InterPro" id="IPR000374">
    <property type="entry name" value="PC_trans"/>
</dbReference>
<dbReference type="RefSeq" id="WP_159445231.1">
    <property type="nucleotide sequence ID" value="NZ_FWWR01000009.1"/>
</dbReference>
<evidence type="ECO:0000313" key="20">
    <source>
        <dbReference type="EMBL" id="SMB83844.1"/>
    </source>
</evidence>
<dbReference type="PANTHER" id="PTHR46382:SF1">
    <property type="entry name" value="PHOSPHATIDATE CYTIDYLYLTRANSFERASE"/>
    <property type="match status" value="1"/>
</dbReference>
<keyword evidence="16" id="KW-0594">Phospholipid biosynthesis</keyword>
<evidence type="ECO:0000256" key="7">
    <source>
        <dbReference type="ARBA" id="ARBA00019373"/>
    </source>
</evidence>
<dbReference type="AlphaFoldDB" id="A0A1W1UT01"/>
<feature type="transmembrane region" description="Helical" evidence="19">
    <location>
        <begin position="127"/>
        <end position="146"/>
    </location>
</feature>
<name>A0A1W1UT01_PEPAS</name>
<dbReference type="STRING" id="573058.SAMN00017477_0613"/>
<feature type="transmembrane region" description="Helical" evidence="19">
    <location>
        <begin position="12"/>
        <end position="41"/>
    </location>
</feature>
<dbReference type="Pfam" id="PF01148">
    <property type="entry name" value="CTP_transf_1"/>
    <property type="match status" value="1"/>
</dbReference>
<evidence type="ECO:0000256" key="5">
    <source>
        <dbReference type="ARBA" id="ARBA00010185"/>
    </source>
</evidence>
<dbReference type="EC" id="2.7.7.41" evidence="6 18"/>
<comment type="pathway">
    <text evidence="4">Lipid metabolism.</text>
</comment>
<organism evidence="20 21">
    <name type="scientific">Peptoniphilus asaccharolyticus DSM 20463</name>
    <dbReference type="NCBI Taxonomy" id="573058"/>
    <lineage>
        <taxon>Bacteria</taxon>
        <taxon>Bacillati</taxon>
        <taxon>Bacillota</taxon>
        <taxon>Tissierellia</taxon>
        <taxon>Tissierellales</taxon>
        <taxon>Peptoniphilaceae</taxon>
        <taxon>Peptoniphilus</taxon>
    </lineage>
</organism>
<evidence type="ECO:0000256" key="9">
    <source>
        <dbReference type="ARBA" id="ARBA00022516"/>
    </source>
</evidence>
<evidence type="ECO:0000313" key="21">
    <source>
        <dbReference type="Proteomes" id="UP000192368"/>
    </source>
</evidence>
<feature type="transmembrane region" description="Helical" evidence="19">
    <location>
        <begin position="192"/>
        <end position="213"/>
    </location>
</feature>
<accession>A0A1W1UT01</accession>
<dbReference type="GO" id="GO:0004605">
    <property type="term" value="F:phosphatidate cytidylyltransferase activity"/>
    <property type="evidence" value="ECO:0007669"/>
    <property type="project" value="UniProtKB-EC"/>
</dbReference>
<reference evidence="21" key="1">
    <citation type="submission" date="2017-04" db="EMBL/GenBank/DDBJ databases">
        <authorList>
            <person name="Varghese N."/>
            <person name="Submissions S."/>
        </authorList>
    </citation>
    <scope>NUCLEOTIDE SEQUENCE [LARGE SCALE GENOMIC DNA]</scope>
    <source>
        <strain evidence="21">DSM 20463</strain>
    </source>
</reference>
<sequence length="258" mass="28663">MSDLRTRTITALIGLILISFVLYFGGIALKSVVLITSIFAIYEMNRALKLINIKLNILALALGIIGILVLQSLKFNVFYSLIIVFFVTAISYLFSKNISLMDSGLTVMMFYYIPLNLSLLVELDKTPFLYLVFVIAFSTDTFAYLSGSKFGKIKLLESVSPKKSVEGFIGGILGCLICSILYLVYFDLNLSVLSIIFIVLASIMGQMGDLFASKIKRLTDIKDYSNLLPGHGGIMDRIDSILFIIPLIYSLLNIINNL</sequence>
<dbReference type="GO" id="GO:0005886">
    <property type="term" value="C:plasma membrane"/>
    <property type="evidence" value="ECO:0007669"/>
    <property type="project" value="UniProtKB-SubCell"/>
</dbReference>
<evidence type="ECO:0000256" key="19">
    <source>
        <dbReference type="SAM" id="Phobius"/>
    </source>
</evidence>
<evidence type="ECO:0000256" key="13">
    <source>
        <dbReference type="ARBA" id="ARBA00022989"/>
    </source>
</evidence>
<keyword evidence="10 18" id="KW-0808">Transferase</keyword>
<comment type="similarity">
    <text evidence="5 18">Belongs to the CDS family.</text>
</comment>
<feature type="transmembrane region" description="Helical" evidence="19">
    <location>
        <begin position="234"/>
        <end position="255"/>
    </location>
</feature>
<evidence type="ECO:0000256" key="12">
    <source>
        <dbReference type="ARBA" id="ARBA00022695"/>
    </source>
</evidence>
<keyword evidence="17" id="KW-1208">Phospholipid metabolism</keyword>
<comment type="subcellular location">
    <subcellularLocation>
        <location evidence="2">Cell membrane</location>
        <topology evidence="2">Multi-pass membrane protein</topology>
    </subcellularLocation>
</comment>
<dbReference type="EMBL" id="FWWR01000009">
    <property type="protein sequence ID" value="SMB83844.1"/>
    <property type="molecule type" value="Genomic_DNA"/>
</dbReference>
<feature type="transmembrane region" description="Helical" evidence="19">
    <location>
        <begin position="53"/>
        <end position="71"/>
    </location>
</feature>
<evidence type="ECO:0000256" key="16">
    <source>
        <dbReference type="ARBA" id="ARBA00023209"/>
    </source>
</evidence>
<evidence type="ECO:0000256" key="15">
    <source>
        <dbReference type="ARBA" id="ARBA00023136"/>
    </source>
</evidence>
<evidence type="ECO:0000256" key="4">
    <source>
        <dbReference type="ARBA" id="ARBA00005189"/>
    </source>
</evidence>
<feature type="transmembrane region" description="Helical" evidence="19">
    <location>
        <begin position="103"/>
        <end position="121"/>
    </location>
</feature>
<evidence type="ECO:0000256" key="3">
    <source>
        <dbReference type="ARBA" id="ARBA00005119"/>
    </source>
</evidence>
<keyword evidence="12 18" id="KW-0548">Nucleotidyltransferase</keyword>
<keyword evidence="9" id="KW-0444">Lipid biosynthesis</keyword>
<keyword evidence="14" id="KW-0443">Lipid metabolism</keyword>
<evidence type="ECO:0000256" key="6">
    <source>
        <dbReference type="ARBA" id="ARBA00012487"/>
    </source>
</evidence>
<evidence type="ECO:0000256" key="18">
    <source>
        <dbReference type="RuleBase" id="RU003938"/>
    </source>
</evidence>
<evidence type="ECO:0000256" key="14">
    <source>
        <dbReference type="ARBA" id="ARBA00023098"/>
    </source>
</evidence>
<evidence type="ECO:0000256" key="11">
    <source>
        <dbReference type="ARBA" id="ARBA00022692"/>
    </source>
</evidence>
<gene>
    <name evidence="20" type="ORF">SAMN00017477_0613</name>
</gene>
<dbReference type="Proteomes" id="UP000192368">
    <property type="component" value="Unassembled WGS sequence"/>
</dbReference>
<protein>
    <recommendedName>
        <fullName evidence="7 18">Phosphatidate cytidylyltransferase</fullName>
        <ecNumber evidence="6 18">2.7.7.41</ecNumber>
    </recommendedName>
</protein>
<dbReference type="PANTHER" id="PTHR46382">
    <property type="entry name" value="PHOSPHATIDATE CYTIDYLYLTRANSFERASE"/>
    <property type="match status" value="1"/>
</dbReference>
<keyword evidence="13 19" id="KW-1133">Transmembrane helix</keyword>
<comment type="catalytic activity">
    <reaction evidence="1 18">
        <text>a 1,2-diacyl-sn-glycero-3-phosphate + CTP + H(+) = a CDP-1,2-diacyl-sn-glycerol + diphosphate</text>
        <dbReference type="Rhea" id="RHEA:16229"/>
        <dbReference type="ChEBI" id="CHEBI:15378"/>
        <dbReference type="ChEBI" id="CHEBI:33019"/>
        <dbReference type="ChEBI" id="CHEBI:37563"/>
        <dbReference type="ChEBI" id="CHEBI:58332"/>
        <dbReference type="ChEBI" id="CHEBI:58608"/>
        <dbReference type="EC" id="2.7.7.41"/>
    </reaction>
</comment>
<dbReference type="OrthoDB" id="9799199at2"/>
<feature type="transmembrane region" description="Helical" evidence="19">
    <location>
        <begin position="77"/>
        <end position="94"/>
    </location>
</feature>
<keyword evidence="15 19" id="KW-0472">Membrane</keyword>
<keyword evidence="21" id="KW-1185">Reference proteome</keyword>
<dbReference type="GO" id="GO:0016024">
    <property type="term" value="P:CDP-diacylglycerol biosynthetic process"/>
    <property type="evidence" value="ECO:0007669"/>
    <property type="project" value="UniProtKB-UniPathway"/>
</dbReference>
<keyword evidence="11 18" id="KW-0812">Transmembrane</keyword>
<evidence type="ECO:0000256" key="8">
    <source>
        <dbReference type="ARBA" id="ARBA00022475"/>
    </source>
</evidence>
<proteinExistence type="inferred from homology"/>
<dbReference type="UniPathway" id="UPA00557">
    <property type="reaction ID" value="UER00614"/>
</dbReference>
<evidence type="ECO:0000256" key="2">
    <source>
        <dbReference type="ARBA" id="ARBA00004651"/>
    </source>
</evidence>
<dbReference type="PROSITE" id="PS01315">
    <property type="entry name" value="CDS"/>
    <property type="match status" value="1"/>
</dbReference>
<comment type="pathway">
    <text evidence="3 18">Phospholipid metabolism; CDP-diacylglycerol biosynthesis; CDP-diacylglycerol from sn-glycerol 3-phosphate: step 3/3.</text>
</comment>
<feature type="transmembrane region" description="Helical" evidence="19">
    <location>
        <begin position="167"/>
        <end position="186"/>
    </location>
</feature>
<evidence type="ECO:0000256" key="1">
    <source>
        <dbReference type="ARBA" id="ARBA00001698"/>
    </source>
</evidence>
<evidence type="ECO:0000256" key="10">
    <source>
        <dbReference type="ARBA" id="ARBA00022679"/>
    </source>
</evidence>